<keyword evidence="3" id="KW-1185">Reference proteome</keyword>
<reference evidence="2" key="1">
    <citation type="submission" date="2020-04" db="EMBL/GenBank/DDBJ databases">
        <authorList>
            <person name="Alioto T."/>
            <person name="Alioto T."/>
            <person name="Gomez Garrido J."/>
        </authorList>
    </citation>
    <scope>NUCLEOTIDE SEQUENCE</scope>
    <source>
        <strain evidence="2">A484AB</strain>
    </source>
</reference>
<evidence type="ECO:0000313" key="3">
    <source>
        <dbReference type="Proteomes" id="UP001152795"/>
    </source>
</evidence>
<accession>A0A7D9ISV0</accession>
<evidence type="ECO:0000313" key="2">
    <source>
        <dbReference type="EMBL" id="CAB4012873.1"/>
    </source>
</evidence>
<dbReference type="Pfam" id="PF15123">
    <property type="entry name" value="DUF4562"/>
    <property type="match status" value="1"/>
</dbReference>
<dbReference type="InterPro" id="IPR027814">
    <property type="entry name" value="DUF4562"/>
</dbReference>
<proteinExistence type="predicted"/>
<name>A0A7D9ISV0_PARCT</name>
<dbReference type="AlphaFoldDB" id="A0A7D9ISV0"/>
<organism evidence="2 3">
    <name type="scientific">Paramuricea clavata</name>
    <name type="common">Red gorgonian</name>
    <name type="synonym">Violescent sea-whip</name>
    <dbReference type="NCBI Taxonomy" id="317549"/>
    <lineage>
        <taxon>Eukaryota</taxon>
        <taxon>Metazoa</taxon>
        <taxon>Cnidaria</taxon>
        <taxon>Anthozoa</taxon>
        <taxon>Octocorallia</taxon>
        <taxon>Malacalcyonacea</taxon>
        <taxon>Plexauridae</taxon>
        <taxon>Paramuricea</taxon>
    </lineage>
</organism>
<feature type="region of interest" description="Disordered" evidence="1">
    <location>
        <begin position="1"/>
        <end position="22"/>
    </location>
</feature>
<feature type="compositionally biased region" description="Polar residues" evidence="1">
    <location>
        <begin position="1"/>
        <end position="11"/>
    </location>
</feature>
<protein>
    <submittedName>
        <fullName evidence="2">Uncharacterized protein</fullName>
    </submittedName>
</protein>
<dbReference type="Proteomes" id="UP001152795">
    <property type="component" value="Unassembled WGS sequence"/>
</dbReference>
<sequence>MASSSHTTGSCVMSGPDDATPFAKVKRLDPSYVGNGRKTEDGSMNTDQIWNTGRSYISFPRRRTSWAGEIGWKVEAPSSYDRRMLKSAHQIRTPDDSFRAEIQHKVLNYGVY</sequence>
<evidence type="ECO:0000256" key="1">
    <source>
        <dbReference type="SAM" id="MobiDB-lite"/>
    </source>
</evidence>
<comment type="caution">
    <text evidence="2">The sequence shown here is derived from an EMBL/GenBank/DDBJ whole genome shotgun (WGS) entry which is preliminary data.</text>
</comment>
<dbReference type="EMBL" id="CACRXK020007668">
    <property type="protein sequence ID" value="CAB4012873.1"/>
    <property type="molecule type" value="Genomic_DNA"/>
</dbReference>
<gene>
    <name evidence="2" type="ORF">PACLA_8A019198</name>
</gene>